<reference evidence="2 3" key="1">
    <citation type="journal article" date="2017" name="Int. J. Syst. Evol. Microbiol.">
        <title>Mycobacterium talmoniae sp. nov., a slowly growing mycobacterium isolated from human respiratory samples.</title>
        <authorList>
            <person name="Davidson R.M."/>
            <person name="DeGroote M.A."/>
            <person name="Marola J.L."/>
            <person name="Buss S."/>
            <person name="Jones V."/>
            <person name="McNeil M.R."/>
            <person name="Freifeld A.G."/>
            <person name="Elaine Epperson L."/>
            <person name="Hasan N.A."/>
            <person name="Jackson M."/>
            <person name="Iwen P.C."/>
            <person name="Salfinger M."/>
            <person name="Strong M."/>
        </authorList>
    </citation>
    <scope>NUCLEOTIDE SEQUENCE [LARGE SCALE GENOMIC DNA]</scope>
    <source>
        <strain evidence="2 3">ATCC BAA-2683</strain>
    </source>
</reference>
<protein>
    <submittedName>
        <fullName evidence="2">Uncharacterized protein</fullName>
    </submittedName>
</protein>
<dbReference type="EMBL" id="PPEA01000713">
    <property type="protein sequence ID" value="PQM44796.1"/>
    <property type="molecule type" value="Genomic_DNA"/>
</dbReference>
<feature type="region of interest" description="Disordered" evidence="1">
    <location>
        <begin position="1"/>
        <end position="38"/>
    </location>
</feature>
<proteinExistence type="predicted"/>
<gene>
    <name evidence="2" type="ORF">C1Y40_05048</name>
</gene>
<accession>A0A2S8BDT1</accession>
<comment type="caution">
    <text evidence="2">The sequence shown here is derived from an EMBL/GenBank/DDBJ whole genome shotgun (WGS) entry which is preliminary data.</text>
</comment>
<dbReference type="AlphaFoldDB" id="A0A2S8BDT1"/>
<dbReference type="Proteomes" id="UP000238296">
    <property type="component" value="Unassembled WGS sequence"/>
</dbReference>
<organism evidence="2 3">
    <name type="scientific">Mycobacterium talmoniae</name>
    <dbReference type="NCBI Taxonomy" id="1858794"/>
    <lineage>
        <taxon>Bacteria</taxon>
        <taxon>Bacillati</taxon>
        <taxon>Actinomycetota</taxon>
        <taxon>Actinomycetes</taxon>
        <taxon>Mycobacteriales</taxon>
        <taxon>Mycobacteriaceae</taxon>
        <taxon>Mycobacterium</taxon>
    </lineage>
</organism>
<evidence type="ECO:0000313" key="2">
    <source>
        <dbReference type="EMBL" id="PQM44796.1"/>
    </source>
</evidence>
<feature type="compositionally biased region" description="Low complexity" evidence="1">
    <location>
        <begin position="9"/>
        <end position="20"/>
    </location>
</feature>
<evidence type="ECO:0000313" key="3">
    <source>
        <dbReference type="Proteomes" id="UP000238296"/>
    </source>
</evidence>
<evidence type="ECO:0000256" key="1">
    <source>
        <dbReference type="SAM" id="MobiDB-lite"/>
    </source>
</evidence>
<feature type="region of interest" description="Disordered" evidence="1">
    <location>
        <begin position="52"/>
        <end position="80"/>
    </location>
</feature>
<feature type="compositionally biased region" description="Low complexity" evidence="1">
    <location>
        <begin position="69"/>
        <end position="80"/>
    </location>
</feature>
<sequence length="80" mass="8281">MMGVAGTGPVPSSVRSVSPVDTLATRASRATVCSTNTSRGLNITPAARARATTCMDKMLSPPRSKKESSTPTRSSPSTWA</sequence>
<name>A0A2S8BDT1_9MYCO</name>